<dbReference type="RefSeq" id="WP_151968593.1">
    <property type="nucleotide sequence ID" value="NZ_AP019860.1"/>
</dbReference>
<name>A0A5S9IMU9_UABAM</name>
<protein>
    <submittedName>
        <fullName evidence="1">Uncharacterized protein</fullName>
    </submittedName>
</protein>
<evidence type="ECO:0000313" key="2">
    <source>
        <dbReference type="Proteomes" id="UP000326354"/>
    </source>
</evidence>
<reference evidence="1 2" key="1">
    <citation type="submission" date="2019-08" db="EMBL/GenBank/DDBJ databases">
        <title>Complete genome sequence of Candidatus Uab amorphum.</title>
        <authorList>
            <person name="Shiratori T."/>
            <person name="Suzuki S."/>
            <person name="Kakizawa Y."/>
            <person name="Ishida K."/>
        </authorList>
    </citation>
    <scope>NUCLEOTIDE SEQUENCE [LARGE SCALE GENOMIC DNA]</scope>
    <source>
        <strain evidence="1 2">SRT547</strain>
    </source>
</reference>
<gene>
    <name evidence="1" type="ORF">UABAM_02797</name>
</gene>
<organism evidence="1 2">
    <name type="scientific">Uabimicrobium amorphum</name>
    <dbReference type="NCBI Taxonomy" id="2596890"/>
    <lineage>
        <taxon>Bacteria</taxon>
        <taxon>Pseudomonadati</taxon>
        <taxon>Planctomycetota</taxon>
        <taxon>Candidatus Uabimicrobiia</taxon>
        <taxon>Candidatus Uabimicrobiales</taxon>
        <taxon>Candidatus Uabimicrobiaceae</taxon>
        <taxon>Candidatus Uabimicrobium</taxon>
    </lineage>
</organism>
<keyword evidence="2" id="KW-1185">Reference proteome</keyword>
<dbReference type="KEGG" id="uam:UABAM_02797"/>
<dbReference type="AlphaFoldDB" id="A0A5S9IMU9"/>
<accession>A0A5S9IMU9</accession>
<evidence type="ECO:0000313" key="1">
    <source>
        <dbReference type="EMBL" id="BBM84437.1"/>
    </source>
</evidence>
<proteinExistence type="predicted"/>
<dbReference type="Proteomes" id="UP000326354">
    <property type="component" value="Chromosome"/>
</dbReference>
<dbReference type="EMBL" id="AP019860">
    <property type="protein sequence ID" value="BBM84437.1"/>
    <property type="molecule type" value="Genomic_DNA"/>
</dbReference>
<sequence length="205" mass="22198">MEIITRPSAMGKSLRMLKKDRGDAILETVKWILHSEAVLGSGTGSGNQNLTFFRSSSGTNDRQTNLKTDGQLAKPNEFFLYGITVFCPNGADVADIANLFNFGVLRFKISGKEYVNARLHYVPPGGGIQGYGYADSVGSPTTRDFVTNGVPLPNTYYNVSVMKKPLHIVDQESFEASIDVIGGGDFNTAMPVTYGLHGILARPTV</sequence>